<dbReference type="EMBL" id="CP021983">
    <property type="protein sequence ID" value="ASC69766.1"/>
    <property type="molecule type" value="Genomic_DNA"/>
</dbReference>
<dbReference type="AlphaFoldDB" id="A0A1Z3HHJ4"/>
<proteinExistence type="predicted"/>
<gene>
    <name evidence="1" type="ORF">XM38_006950</name>
</gene>
<dbReference type="OrthoDB" id="123228at2"/>
<dbReference type="Proteomes" id="UP000191901">
    <property type="component" value="Chromosome"/>
</dbReference>
<name>A0A1Z3HHJ4_9CYAN</name>
<evidence type="ECO:0000313" key="2">
    <source>
        <dbReference type="Proteomes" id="UP000191901"/>
    </source>
</evidence>
<accession>A0A1Z3HHJ4</accession>
<reference evidence="1 2" key="1">
    <citation type="journal article" date="2016" name="Biochim. Biophys. Acta">
        <title>Characterization of red-shifted phycobilisomes isolated from the chlorophyll f-containing cyanobacterium Halomicronema hongdechloris.</title>
        <authorList>
            <person name="Li Y."/>
            <person name="Lin Y."/>
            <person name="Garvey C.J."/>
            <person name="Birch D."/>
            <person name="Corkery R.W."/>
            <person name="Loughlin P.C."/>
            <person name="Scheer H."/>
            <person name="Willows R.D."/>
            <person name="Chen M."/>
        </authorList>
    </citation>
    <scope>NUCLEOTIDE SEQUENCE [LARGE SCALE GENOMIC DNA]</scope>
    <source>
        <strain evidence="1 2">C2206</strain>
    </source>
</reference>
<protein>
    <submittedName>
        <fullName evidence="1">Uncharacterized protein</fullName>
    </submittedName>
</protein>
<evidence type="ECO:0000313" key="1">
    <source>
        <dbReference type="EMBL" id="ASC69766.1"/>
    </source>
</evidence>
<dbReference type="STRING" id="1641165.XM38_11125"/>
<dbReference type="RefSeq" id="WP_088429085.1">
    <property type="nucleotide sequence ID" value="NZ_CP021983.2"/>
</dbReference>
<organism evidence="1 2">
    <name type="scientific">Halomicronema hongdechloris C2206</name>
    <dbReference type="NCBI Taxonomy" id="1641165"/>
    <lineage>
        <taxon>Bacteria</taxon>
        <taxon>Bacillati</taxon>
        <taxon>Cyanobacteriota</taxon>
        <taxon>Cyanophyceae</taxon>
        <taxon>Nodosilineales</taxon>
        <taxon>Nodosilineaceae</taxon>
        <taxon>Halomicronema</taxon>
    </lineage>
</organism>
<dbReference type="KEGG" id="hhg:XM38_006950"/>
<sequence length="74" mass="8627">MTPIELRQRGYQALVDALGVVDAIRFLQQAGWGIGNYTTERHQWLTPVTRQEFWQDVQRIRDQKSHPLSSDSET</sequence>
<keyword evidence="2" id="KW-1185">Reference proteome</keyword>